<dbReference type="InterPro" id="IPR029044">
    <property type="entry name" value="Nucleotide-diphossugar_trans"/>
</dbReference>
<dbReference type="PANTHER" id="PTHR13778">
    <property type="entry name" value="GLYCOSYLTRANSFERASE 8 DOMAIN-CONTAINING PROTEIN"/>
    <property type="match status" value="1"/>
</dbReference>
<dbReference type="GO" id="GO:0046872">
    <property type="term" value="F:metal ion binding"/>
    <property type="evidence" value="ECO:0007669"/>
    <property type="project" value="UniProtKB-KW"/>
</dbReference>
<keyword evidence="3" id="KW-0479">Metal-binding</keyword>
<proteinExistence type="predicted"/>
<dbReference type="InterPro" id="IPR002495">
    <property type="entry name" value="Glyco_trans_8"/>
</dbReference>
<dbReference type="InterPro" id="IPR050748">
    <property type="entry name" value="Glycosyltrans_8_dom-fam"/>
</dbReference>
<dbReference type="SUPFAM" id="SSF53448">
    <property type="entry name" value="Nucleotide-diphospho-sugar transferases"/>
    <property type="match status" value="1"/>
</dbReference>
<dbReference type="CDD" id="cd04194">
    <property type="entry name" value="GT8_A4GalT_like"/>
    <property type="match status" value="1"/>
</dbReference>
<comment type="caution">
    <text evidence="4">The sequence shown here is derived from an EMBL/GenBank/DDBJ whole genome shotgun (WGS) entry which is preliminary data.</text>
</comment>
<keyword evidence="5" id="KW-1185">Reference proteome</keyword>
<dbReference type="RefSeq" id="WP_104418091.1">
    <property type="nucleotide sequence ID" value="NZ_PTJC01000005.1"/>
</dbReference>
<dbReference type="OrthoDB" id="695971at2"/>
<name>A0A2S6I7K9_9BACT</name>
<sequence>MTERTRFHVVFSVNVGGLPGLGATVTSLIRNCSEPEALVINIMCSNMPEHHMNNIRTLFTTLSFSGEYRFIEYDADEEFRGLPRLLGDLTPYGRLLIPDYIDAEKVLYLDSDLVIDIDVLPLRDFDMEGHVIAAVLGGNVEYTNDLPYFLDRGFGRDMAYFNSGVLLIDIDAWKKKDITRVWREIVKDRPETIPTVDQTILNRVCGGDFRHLPKNYNVAFLAHYKKPDYDRAVFHFIGSPKPWDFLGNLIHSGYSLWKQYSPSFWEKEYQQMSVGRLDRAWNIRRSIGRAFKKRYVSK</sequence>
<gene>
    <name evidence="4" type="ORF">CLV84_0435</name>
</gene>
<evidence type="ECO:0000256" key="3">
    <source>
        <dbReference type="ARBA" id="ARBA00022723"/>
    </source>
</evidence>
<dbReference type="AlphaFoldDB" id="A0A2S6I7K9"/>
<dbReference type="Pfam" id="PF01501">
    <property type="entry name" value="Glyco_transf_8"/>
    <property type="match status" value="1"/>
</dbReference>
<protein>
    <submittedName>
        <fullName evidence="4">Lipopolysaccharide biosynthesis glycosyltransferase</fullName>
    </submittedName>
</protein>
<evidence type="ECO:0000256" key="1">
    <source>
        <dbReference type="ARBA" id="ARBA00022676"/>
    </source>
</evidence>
<evidence type="ECO:0000313" key="4">
    <source>
        <dbReference type="EMBL" id="PPK87492.1"/>
    </source>
</evidence>
<keyword evidence="2 4" id="KW-0808">Transferase</keyword>
<keyword evidence="1" id="KW-0328">Glycosyltransferase</keyword>
<accession>A0A2S6I7K9</accession>
<dbReference type="GO" id="GO:0016757">
    <property type="term" value="F:glycosyltransferase activity"/>
    <property type="evidence" value="ECO:0007669"/>
    <property type="project" value="UniProtKB-KW"/>
</dbReference>
<evidence type="ECO:0000256" key="2">
    <source>
        <dbReference type="ARBA" id="ARBA00022679"/>
    </source>
</evidence>
<dbReference type="Gene3D" id="3.90.550.10">
    <property type="entry name" value="Spore Coat Polysaccharide Biosynthesis Protein SpsA, Chain A"/>
    <property type="match status" value="1"/>
</dbReference>
<dbReference type="Proteomes" id="UP000237662">
    <property type="component" value="Unassembled WGS sequence"/>
</dbReference>
<dbReference type="EMBL" id="PTJC01000005">
    <property type="protein sequence ID" value="PPK87492.1"/>
    <property type="molecule type" value="Genomic_DNA"/>
</dbReference>
<reference evidence="4 5" key="1">
    <citation type="submission" date="2018-02" db="EMBL/GenBank/DDBJ databases">
        <title>Genomic Encyclopedia of Archaeal and Bacterial Type Strains, Phase II (KMG-II): from individual species to whole genera.</title>
        <authorList>
            <person name="Goeker M."/>
        </authorList>
    </citation>
    <scope>NUCLEOTIDE SEQUENCE [LARGE SCALE GENOMIC DNA]</scope>
    <source>
        <strain evidence="4 5">DSM 29526</strain>
    </source>
</reference>
<dbReference type="PANTHER" id="PTHR13778:SF47">
    <property type="entry name" value="LIPOPOLYSACCHARIDE 1,3-GALACTOSYLTRANSFERASE"/>
    <property type="match status" value="1"/>
</dbReference>
<organism evidence="4 5">
    <name type="scientific">Neolewinella xylanilytica</name>
    <dbReference type="NCBI Taxonomy" id="1514080"/>
    <lineage>
        <taxon>Bacteria</taxon>
        <taxon>Pseudomonadati</taxon>
        <taxon>Bacteroidota</taxon>
        <taxon>Saprospiria</taxon>
        <taxon>Saprospirales</taxon>
        <taxon>Lewinellaceae</taxon>
        <taxon>Neolewinella</taxon>
    </lineage>
</organism>
<evidence type="ECO:0000313" key="5">
    <source>
        <dbReference type="Proteomes" id="UP000237662"/>
    </source>
</evidence>